<proteinExistence type="predicted"/>
<dbReference type="GO" id="GO:0042773">
    <property type="term" value="P:ATP synthesis coupled electron transport"/>
    <property type="evidence" value="ECO:0007669"/>
    <property type="project" value="InterPro"/>
</dbReference>
<comment type="caution">
    <text evidence="5">The sequence shown here is derived from an EMBL/GenBank/DDBJ whole genome shotgun (WGS) entry which is preliminary data.</text>
</comment>
<organism evidence="5 6">
    <name type="scientific">Enhygromyxa salina</name>
    <dbReference type="NCBI Taxonomy" id="215803"/>
    <lineage>
        <taxon>Bacteria</taxon>
        <taxon>Pseudomonadati</taxon>
        <taxon>Myxococcota</taxon>
        <taxon>Polyangia</taxon>
        <taxon>Nannocystales</taxon>
        <taxon>Nannocystaceae</taxon>
        <taxon>Enhygromyxa</taxon>
    </lineage>
</organism>
<keyword evidence="3" id="KW-0472">Membrane</keyword>
<evidence type="ECO:0000259" key="4">
    <source>
        <dbReference type="Pfam" id="PF00361"/>
    </source>
</evidence>
<dbReference type="GO" id="GO:0016020">
    <property type="term" value="C:membrane"/>
    <property type="evidence" value="ECO:0007669"/>
    <property type="project" value="UniProtKB-SubCell"/>
</dbReference>
<dbReference type="OrthoDB" id="209133at2"/>
<dbReference type="EC" id="1.6.5.-" evidence="5"/>
<dbReference type="GO" id="GO:0012505">
    <property type="term" value="C:endomembrane system"/>
    <property type="evidence" value="ECO:0007669"/>
    <property type="project" value="UniProtKB-SubCell"/>
</dbReference>
<evidence type="ECO:0000256" key="2">
    <source>
        <dbReference type="RuleBase" id="RU000320"/>
    </source>
</evidence>
<dbReference type="EMBL" id="PVNL01000002">
    <property type="protein sequence ID" value="PRQ10139.1"/>
    <property type="molecule type" value="Genomic_DNA"/>
</dbReference>
<feature type="transmembrane region" description="Helical" evidence="3">
    <location>
        <begin position="325"/>
        <end position="347"/>
    </location>
</feature>
<keyword evidence="2 3" id="KW-0812">Transmembrane</keyword>
<evidence type="ECO:0000256" key="1">
    <source>
        <dbReference type="ARBA" id="ARBA00004127"/>
    </source>
</evidence>
<dbReference type="RefSeq" id="WP_106087200.1">
    <property type="nucleotide sequence ID" value="NZ_PVNL01000002.1"/>
</dbReference>
<feature type="transmembrane region" description="Helical" evidence="3">
    <location>
        <begin position="298"/>
        <end position="319"/>
    </location>
</feature>
<name>A0A2S9YYK0_9BACT</name>
<dbReference type="Pfam" id="PF00361">
    <property type="entry name" value="Proton_antipo_M"/>
    <property type="match status" value="1"/>
</dbReference>
<keyword evidence="3" id="KW-1133">Transmembrane helix</keyword>
<feature type="transmembrane region" description="Helical" evidence="3">
    <location>
        <begin position="270"/>
        <end position="291"/>
    </location>
</feature>
<keyword evidence="5" id="KW-0560">Oxidoreductase</keyword>
<feature type="transmembrane region" description="Helical" evidence="3">
    <location>
        <begin position="205"/>
        <end position="223"/>
    </location>
</feature>
<feature type="transmembrane region" description="Helical" evidence="3">
    <location>
        <begin position="120"/>
        <end position="143"/>
    </location>
</feature>
<comment type="subcellular location">
    <subcellularLocation>
        <location evidence="1">Endomembrane system</location>
        <topology evidence="1">Multi-pass membrane protein</topology>
    </subcellularLocation>
    <subcellularLocation>
        <location evidence="2">Membrane</location>
        <topology evidence="2">Multi-pass membrane protein</topology>
    </subcellularLocation>
</comment>
<evidence type="ECO:0000256" key="3">
    <source>
        <dbReference type="SAM" id="Phobius"/>
    </source>
</evidence>
<feature type="transmembrane region" description="Helical" evidence="3">
    <location>
        <begin position="402"/>
        <end position="425"/>
    </location>
</feature>
<dbReference type="GO" id="GO:0048039">
    <property type="term" value="F:ubiquinone binding"/>
    <property type="evidence" value="ECO:0007669"/>
    <property type="project" value="TreeGrafter"/>
</dbReference>
<accession>A0A2S9YYK0</accession>
<dbReference type="GO" id="GO:0003954">
    <property type="term" value="F:NADH dehydrogenase activity"/>
    <property type="evidence" value="ECO:0007669"/>
    <property type="project" value="TreeGrafter"/>
</dbReference>
<dbReference type="GO" id="GO:0008137">
    <property type="term" value="F:NADH dehydrogenase (ubiquinone) activity"/>
    <property type="evidence" value="ECO:0007669"/>
    <property type="project" value="InterPro"/>
</dbReference>
<dbReference type="PANTHER" id="PTHR43507:SF1">
    <property type="entry name" value="NADH-UBIQUINONE OXIDOREDUCTASE CHAIN 4"/>
    <property type="match status" value="1"/>
</dbReference>
<dbReference type="Proteomes" id="UP000238823">
    <property type="component" value="Unassembled WGS sequence"/>
</dbReference>
<feature type="transmembrane region" description="Helical" evidence="3">
    <location>
        <begin position="164"/>
        <end position="185"/>
    </location>
</feature>
<sequence length="478" mass="49529">MNYPFSLIFIIVALPLLGAALVKRSSGPDHARQIGGVIAGAVLLALAYVLLDVVAQDGGGRVEDPALALGWFGVRPLFGFDALSAVLALTNAITAFAVIVGAPRSRDERPRITTLLATEGLILTMLASLDLVILALAFACLVSPAGAHGPSRREGPDTTRLYRAVFIAGALPLAAAVGLISFANLGSLGPDVFDLRVISMLPHRGASVVLGLLMLTVLVRMALLPLHSWLPAMTQHGPLGPTVLLVASQSGAYLFVRVAFVFFPGDAGGLTTWLTLGGVASALYGGVISLIQDDLRRLIGWLSVSQAGLMIIGLCSLESDGVAGAVVYWTSYGTAVTGLALTVWAVQARTGTTTIAQLGGLVESCPRLTVAFAAFAVASVGFPGSLGFVGEDLLIHGVLDSHPLLGVLMLVATALNGIALIRALFRVFLGPVKIAAPADLRARELWVVAGLAAVVFGLGLWPRLAVDVVGLARLCIHV</sequence>
<evidence type="ECO:0000313" key="6">
    <source>
        <dbReference type="Proteomes" id="UP000238823"/>
    </source>
</evidence>
<protein>
    <submittedName>
        <fullName evidence="5">NAD(P)H-quinone oxidoreductase chain 4 1</fullName>
        <ecNumber evidence="5">1.6.5.-</ecNumber>
    </submittedName>
</protein>
<feature type="transmembrane region" description="Helical" evidence="3">
    <location>
        <begin position="368"/>
        <end position="390"/>
    </location>
</feature>
<dbReference type="GO" id="GO:0015990">
    <property type="term" value="P:electron transport coupled proton transport"/>
    <property type="evidence" value="ECO:0007669"/>
    <property type="project" value="TreeGrafter"/>
</dbReference>
<feature type="transmembrane region" description="Helical" evidence="3">
    <location>
        <begin position="34"/>
        <end position="55"/>
    </location>
</feature>
<feature type="transmembrane region" description="Helical" evidence="3">
    <location>
        <begin position="445"/>
        <end position="464"/>
    </location>
</feature>
<feature type="transmembrane region" description="Helical" evidence="3">
    <location>
        <begin position="76"/>
        <end position="100"/>
    </location>
</feature>
<feature type="domain" description="NADH:quinone oxidoreductase/Mrp antiporter transmembrane" evidence="4">
    <location>
        <begin position="198"/>
        <end position="414"/>
    </location>
</feature>
<dbReference type="InterPro" id="IPR001750">
    <property type="entry name" value="ND/Mrp_TM"/>
</dbReference>
<dbReference type="InterPro" id="IPR003918">
    <property type="entry name" value="NADH_UbQ_OxRdtase"/>
</dbReference>
<dbReference type="AlphaFoldDB" id="A0A2S9YYK0"/>
<reference evidence="5 6" key="1">
    <citation type="submission" date="2018-03" db="EMBL/GenBank/DDBJ databases">
        <title>Draft Genome Sequences of the Obligatory Marine Myxobacteria Enhygromyxa salina SWB007.</title>
        <authorList>
            <person name="Poehlein A."/>
            <person name="Moghaddam J.A."/>
            <person name="Harms H."/>
            <person name="Alanjari M."/>
            <person name="Koenig G.M."/>
            <person name="Daniel R."/>
            <person name="Schaeberle T.F."/>
        </authorList>
    </citation>
    <scope>NUCLEOTIDE SEQUENCE [LARGE SCALE GENOMIC DNA]</scope>
    <source>
        <strain evidence="5 6">SWB007</strain>
    </source>
</reference>
<evidence type="ECO:0000313" key="5">
    <source>
        <dbReference type="EMBL" id="PRQ10139.1"/>
    </source>
</evidence>
<dbReference type="PANTHER" id="PTHR43507">
    <property type="entry name" value="NADH-UBIQUINONE OXIDOREDUCTASE CHAIN 4"/>
    <property type="match status" value="1"/>
</dbReference>
<gene>
    <name evidence="5" type="primary">ndhD1</name>
    <name evidence="5" type="ORF">ENSA7_00880</name>
</gene>